<feature type="domain" description="Amidohydrolase-related" evidence="3">
    <location>
        <begin position="64"/>
        <end position="425"/>
    </location>
</feature>
<evidence type="ECO:0000259" key="3">
    <source>
        <dbReference type="Pfam" id="PF01979"/>
    </source>
</evidence>
<dbReference type="InterPro" id="IPR011059">
    <property type="entry name" value="Metal-dep_hydrolase_composite"/>
</dbReference>
<name>A0A501XNP0_9SPHN</name>
<dbReference type="InterPro" id="IPR050287">
    <property type="entry name" value="MTA/SAH_deaminase"/>
</dbReference>
<dbReference type="Proteomes" id="UP000319897">
    <property type="component" value="Unassembled WGS sequence"/>
</dbReference>
<dbReference type="AlphaFoldDB" id="A0A501XNP0"/>
<dbReference type="GO" id="GO:0016810">
    <property type="term" value="F:hydrolase activity, acting on carbon-nitrogen (but not peptide) bonds"/>
    <property type="evidence" value="ECO:0007669"/>
    <property type="project" value="InterPro"/>
</dbReference>
<comment type="similarity">
    <text evidence="1">Belongs to the metallo-dependent hydrolases superfamily. ATZ/TRZ family.</text>
</comment>
<keyword evidence="5" id="KW-1185">Reference proteome</keyword>
<evidence type="ECO:0000313" key="5">
    <source>
        <dbReference type="Proteomes" id="UP000319897"/>
    </source>
</evidence>
<dbReference type="PANTHER" id="PTHR43794">
    <property type="entry name" value="AMINOHYDROLASE SSNA-RELATED"/>
    <property type="match status" value="1"/>
</dbReference>
<gene>
    <name evidence="4" type="ORF">FJQ54_06600</name>
</gene>
<dbReference type="InterPro" id="IPR006680">
    <property type="entry name" value="Amidohydro-rel"/>
</dbReference>
<dbReference type="SUPFAM" id="SSF51338">
    <property type="entry name" value="Composite domain of metallo-dependent hydrolases"/>
    <property type="match status" value="1"/>
</dbReference>
<dbReference type="Gene3D" id="2.30.40.10">
    <property type="entry name" value="Urease, subunit C, domain 1"/>
    <property type="match status" value="1"/>
</dbReference>
<dbReference type="RefSeq" id="WP_140927621.1">
    <property type="nucleotide sequence ID" value="NZ_VFSU01000019.1"/>
</dbReference>
<evidence type="ECO:0000256" key="2">
    <source>
        <dbReference type="ARBA" id="ARBA00022801"/>
    </source>
</evidence>
<proteinExistence type="inferred from homology"/>
<protein>
    <submittedName>
        <fullName evidence="4">Amidohydrolase family protein</fullName>
    </submittedName>
</protein>
<dbReference type="PANTHER" id="PTHR43794:SF11">
    <property type="entry name" value="AMIDOHYDROLASE-RELATED DOMAIN-CONTAINING PROTEIN"/>
    <property type="match status" value="1"/>
</dbReference>
<dbReference type="InterPro" id="IPR032466">
    <property type="entry name" value="Metal_Hydrolase"/>
</dbReference>
<dbReference type="OrthoDB" id="9796020at2"/>
<comment type="caution">
    <text evidence="4">The sequence shown here is derived from an EMBL/GenBank/DDBJ whole genome shotgun (WGS) entry which is preliminary data.</text>
</comment>
<dbReference type="SUPFAM" id="SSF51556">
    <property type="entry name" value="Metallo-dependent hydrolases"/>
    <property type="match status" value="1"/>
</dbReference>
<keyword evidence="2 4" id="KW-0378">Hydrolase</keyword>
<evidence type="ECO:0000313" key="4">
    <source>
        <dbReference type="EMBL" id="TPE62196.1"/>
    </source>
</evidence>
<organism evidence="4 5">
    <name type="scientific">Sandaracinobacter neustonicus</name>
    <dbReference type="NCBI Taxonomy" id="1715348"/>
    <lineage>
        <taxon>Bacteria</taxon>
        <taxon>Pseudomonadati</taxon>
        <taxon>Pseudomonadota</taxon>
        <taxon>Alphaproteobacteria</taxon>
        <taxon>Sphingomonadales</taxon>
        <taxon>Sphingosinicellaceae</taxon>
        <taxon>Sandaracinobacter</taxon>
    </lineage>
</organism>
<dbReference type="Pfam" id="PF01979">
    <property type="entry name" value="Amidohydro_1"/>
    <property type="match status" value="1"/>
</dbReference>
<dbReference type="Gene3D" id="3.20.20.140">
    <property type="entry name" value="Metal-dependent hydrolases"/>
    <property type="match status" value="1"/>
</dbReference>
<dbReference type="EMBL" id="VFSU01000019">
    <property type="protein sequence ID" value="TPE62196.1"/>
    <property type="molecule type" value="Genomic_DNA"/>
</dbReference>
<evidence type="ECO:0000256" key="1">
    <source>
        <dbReference type="ARBA" id="ARBA00006745"/>
    </source>
</evidence>
<accession>A0A501XNP0</accession>
<sequence>MTTTPIEADLLISGAEIISMNPAREVFRDGALAIKGNRIVAVGKREALEQSVRARATHDARGFVLTPGFHDGHIHITGDPLTRGLVRRVPDQDWGDNLSKWVIPLFKAQTPSDEALAAQLSALAMIRHGTTSFMEAGTVIHLDAVMEGLAASGIRGRVGRWVEGRTYDPAADPAIRTNEAIALLESEVAAYPDDGETLLAAWPQLVGHSTNSDEVWLAAKSLADSNGLKVSAHISPRASDPEWFLANTGRRPVEHLAHIGALGPNICLTHLADTDMAEVELLAETGTSAIHCPHAAFLGGFGLAKKGLHPEMMARGIPLMLGTDGMAADILSSARLMAAAYRDARDDQDLLPATKLLELMTVDGAKVMGWEGVTGALIPGAKADFILHDTRTPEWGGPLFDSVGQLALSAPPSAVHSVWIDGRQVLESGRNLLLDEEKLLADAVQAGQAIVARTGLPIRTPWPVL</sequence>
<reference evidence="4 5" key="1">
    <citation type="submission" date="2019-06" db="EMBL/GenBank/DDBJ databases">
        <authorList>
            <person name="Lee I."/>
            <person name="Jang G.I."/>
            <person name="Hwang C.Y."/>
        </authorList>
    </citation>
    <scope>NUCLEOTIDE SEQUENCE [LARGE SCALE GENOMIC DNA]</scope>
    <source>
        <strain evidence="4 5">PAMC 28131</strain>
    </source>
</reference>